<feature type="domain" description="Kazal-like" evidence="4">
    <location>
        <begin position="174"/>
        <end position="226"/>
    </location>
</feature>
<keyword evidence="3" id="KW-1015">Disulfide bond</keyword>
<evidence type="ECO:0000256" key="3">
    <source>
        <dbReference type="ARBA" id="ARBA00023157"/>
    </source>
</evidence>
<dbReference type="OrthoDB" id="60813at2759"/>
<evidence type="ECO:0000256" key="2">
    <source>
        <dbReference type="ARBA" id="ARBA00022900"/>
    </source>
</evidence>
<evidence type="ECO:0000313" key="6">
    <source>
        <dbReference type="Proteomes" id="UP000694044"/>
    </source>
</evidence>
<dbReference type="InterPro" id="IPR050653">
    <property type="entry name" value="Prot_Inhib_GrowthFact_Antg"/>
</dbReference>
<feature type="domain" description="Kazal-like" evidence="4">
    <location>
        <begin position="44"/>
        <end position="97"/>
    </location>
</feature>
<dbReference type="PROSITE" id="PS51465">
    <property type="entry name" value="KAZAL_2"/>
    <property type="match status" value="3"/>
</dbReference>
<comment type="caution">
    <text evidence="5">The sequence shown here is derived from an EMBL/GenBank/DDBJ whole genome shotgun (WGS) entry which is preliminary data.</text>
</comment>
<dbReference type="GO" id="GO:0005576">
    <property type="term" value="C:extracellular region"/>
    <property type="evidence" value="ECO:0007669"/>
    <property type="project" value="TreeGrafter"/>
</dbReference>
<dbReference type="AlphaFoldDB" id="A0A8T1VUB9"/>
<keyword evidence="1" id="KW-0646">Protease inhibitor</keyword>
<dbReference type="Proteomes" id="UP000694044">
    <property type="component" value="Unassembled WGS sequence"/>
</dbReference>
<protein>
    <recommendedName>
        <fullName evidence="4">Kazal-like domain-containing protein</fullName>
    </recommendedName>
</protein>
<evidence type="ECO:0000256" key="1">
    <source>
        <dbReference type="ARBA" id="ARBA00022690"/>
    </source>
</evidence>
<evidence type="ECO:0000313" key="5">
    <source>
        <dbReference type="EMBL" id="KAG7384817.1"/>
    </source>
</evidence>
<name>A0A8T1VUB9_9STRA</name>
<dbReference type="PANTHER" id="PTHR10913:SF45">
    <property type="entry name" value="FOLLISTATIN, ISOFORM A-RELATED"/>
    <property type="match status" value="1"/>
</dbReference>
<feature type="domain" description="Kazal-like" evidence="4">
    <location>
        <begin position="99"/>
        <end position="152"/>
    </location>
</feature>
<gene>
    <name evidence="5" type="ORF">PHYPSEUDO_002203</name>
</gene>
<dbReference type="InterPro" id="IPR002350">
    <property type="entry name" value="Kazal_dom"/>
</dbReference>
<sequence>MMLKLASLEATLARLPEHWTFRNWTTPSSLLLTSSILVTMAATSTSSSGCDLVCLAVFDPVCASNGETFGNACEFNQTKCALGDDTLQIVAQGACFSASASGASCLQEFACLDVYAPVCGSDGQRYSNECVLRRAQCSDPTLTLASDGDCSSTASSSIATEAGSGDAMGFASSTSGSGICAQSVCTKEFRPLCGSDGVTYGNQCLFQNAQCVNKSLSLVLGGECSSASASAASSSMVGPGPAVGSEASISSESASSETGAASIPPKGCTLISIVVALVVMLAM</sequence>
<dbReference type="SMART" id="SM00280">
    <property type="entry name" value="KAZAL"/>
    <property type="match status" value="3"/>
</dbReference>
<organism evidence="5 6">
    <name type="scientific">Phytophthora pseudosyringae</name>
    <dbReference type="NCBI Taxonomy" id="221518"/>
    <lineage>
        <taxon>Eukaryota</taxon>
        <taxon>Sar</taxon>
        <taxon>Stramenopiles</taxon>
        <taxon>Oomycota</taxon>
        <taxon>Peronosporomycetes</taxon>
        <taxon>Peronosporales</taxon>
        <taxon>Peronosporaceae</taxon>
        <taxon>Phytophthora</taxon>
    </lineage>
</organism>
<dbReference type="Pfam" id="PF00050">
    <property type="entry name" value="Kazal_1"/>
    <property type="match status" value="1"/>
</dbReference>
<dbReference type="Pfam" id="PF07648">
    <property type="entry name" value="Kazal_2"/>
    <property type="match status" value="2"/>
</dbReference>
<accession>A0A8T1VUB9</accession>
<evidence type="ECO:0000259" key="4">
    <source>
        <dbReference type="PROSITE" id="PS51465"/>
    </source>
</evidence>
<reference evidence="5" key="1">
    <citation type="submission" date="2021-02" db="EMBL/GenBank/DDBJ databases">
        <authorList>
            <person name="Palmer J.M."/>
        </authorList>
    </citation>
    <scope>NUCLEOTIDE SEQUENCE</scope>
    <source>
        <strain evidence="5">SCRP734</strain>
    </source>
</reference>
<keyword evidence="6" id="KW-1185">Reference proteome</keyword>
<proteinExistence type="predicted"/>
<dbReference type="CDD" id="cd00104">
    <property type="entry name" value="KAZAL_FS"/>
    <property type="match status" value="3"/>
</dbReference>
<keyword evidence="2" id="KW-0722">Serine protease inhibitor</keyword>
<dbReference type="PANTHER" id="PTHR10913">
    <property type="entry name" value="FOLLISTATIN-RELATED"/>
    <property type="match status" value="1"/>
</dbReference>
<dbReference type="EMBL" id="JAGDFM010000137">
    <property type="protein sequence ID" value="KAG7384817.1"/>
    <property type="molecule type" value="Genomic_DNA"/>
</dbReference>